<protein>
    <submittedName>
        <fullName evidence="2">Uncharacterized protein</fullName>
    </submittedName>
</protein>
<dbReference type="InterPro" id="IPR023213">
    <property type="entry name" value="CAT-like_dom_sf"/>
</dbReference>
<dbReference type="EMBL" id="ABDG02000025">
    <property type="protein sequence ID" value="EHK44331.1"/>
    <property type="molecule type" value="Genomic_DNA"/>
</dbReference>
<keyword evidence="3" id="KW-1185">Reference proteome</keyword>
<evidence type="ECO:0000256" key="1">
    <source>
        <dbReference type="SAM" id="Phobius"/>
    </source>
</evidence>
<dbReference type="HOGENOM" id="CLU_1421584_0_0_1"/>
<proteinExistence type="predicted"/>
<dbReference type="AlphaFoldDB" id="G9NY03"/>
<evidence type="ECO:0000313" key="2">
    <source>
        <dbReference type="EMBL" id="EHK44331.1"/>
    </source>
</evidence>
<dbReference type="OrthoDB" id="1862401at2759"/>
<comment type="caution">
    <text evidence="2">The sequence shown here is derived from an EMBL/GenBank/DDBJ whole genome shotgun (WGS) entry which is preliminary data.</text>
</comment>
<gene>
    <name evidence="2" type="ORF">TRIATDRAFT_319625</name>
</gene>
<dbReference type="STRING" id="452589.G9NY03"/>
<dbReference type="GeneID" id="25783443"/>
<keyword evidence="1" id="KW-0812">Transmembrane</keyword>
<dbReference type="Proteomes" id="UP000005426">
    <property type="component" value="Unassembled WGS sequence"/>
</dbReference>
<evidence type="ECO:0000313" key="3">
    <source>
        <dbReference type="Proteomes" id="UP000005426"/>
    </source>
</evidence>
<organism evidence="2 3">
    <name type="scientific">Hypocrea atroviridis (strain ATCC 20476 / IMI 206040)</name>
    <name type="common">Trichoderma atroviride</name>
    <dbReference type="NCBI Taxonomy" id="452589"/>
    <lineage>
        <taxon>Eukaryota</taxon>
        <taxon>Fungi</taxon>
        <taxon>Dikarya</taxon>
        <taxon>Ascomycota</taxon>
        <taxon>Pezizomycotina</taxon>
        <taxon>Sordariomycetes</taxon>
        <taxon>Hypocreomycetidae</taxon>
        <taxon>Hypocreales</taxon>
        <taxon>Hypocreaceae</taxon>
        <taxon>Trichoderma</taxon>
    </lineage>
</organism>
<feature type="transmembrane region" description="Helical" evidence="1">
    <location>
        <begin position="6"/>
        <end position="24"/>
    </location>
</feature>
<accession>G9NY03</accession>
<sequence>MPNDVAQSTIANLIVGGLVLTFLGQHQTMDMLLFGNRDRQTVIPVLDNYECGPELALHLATPGTGPSRGGLDRRETEPARSVWASITFHPSSFATLKSITAKSLPTGSCYASTDDARSYVDVPAAYPGIVQNMTYTTYTLQEVVALSLGEIASRLHSANVLITGSMGLAVDSPSRNLIIQPPQQTSVVKGT</sequence>
<name>G9NY03_HYPAI</name>
<dbReference type="Gene3D" id="3.30.559.10">
    <property type="entry name" value="Chloramphenicol acetyltransferase-like domain"/>
    <property type="match status" value="1"/>
</dbReference>
<keyword evidence="1" id="KW-0472">Membrane</keyword>
<dbReference type="KEGG" id="tatv:25783443"/>
<reference evidence="2 3" key="1">
    <citation type="journal article" date="2011" name="Genome Biol.">
        <title>Comparative genome sequence analysis underscores mycoparasitism as the ancestral life style of Trichoderma.</title>
        <authorList>
            <person name="Kubicek C.P."/>
            <person name="Herrera-Estrella A."/>
            <person name="Seidl-Seiboth V."/>
            <person name="Martinez D.A."/>
            <person name="Druzhinina I.S."/>
            <person name="Thon M."/>
            <person name="Zeilinger S."/>
            <person name="Casas-Flores S."/>
            <person name="Horwitz B.A."/>
            <person name="Mukherjee P.K."/>
            <person name="Mukherjee M."/>
            <person name="Kredics L."/>
            <person name="Alcaraz L.D."/>
            <person name="Aerts A."/>
            <person name="Antal Z."/>
            <person name="Atanasova L."/>
            <person name="Cervantes-Badillo M.G."/>
            <person name="Challacombe J."/>
            <person name="Chertkov O."/>
            <person name="McCluskey K."/>
            <person name="Coulpier F."/>
            <person name="Deshpande N."/>
            <person name="von Doehren H."/>
            <person name="Ebbole D.J."/>
            <person name="Esquivel-Naranjo E.U."/>
            <person name="Fekete E."/>
            <person name="Flipphi M."/>
            <person name="Glaser F."/>
            <person name="Gomez-Rodriguez E.Y."/>
            <person name="Gruber S."/>
            <person name="Han C."/>
            <person name="Henrissat B."/>
            <person name="Hermosa R."/>
            <person name="Hernandez-Onate M."/>
            <person name="Karaffa L."/>
            <person name="Kosti I."/>
            <person name="Le Crom S."/>
            <person name="Lindquist E."/>
            <person name="Lucas S."/>
            <person name="Luebeck M."/>
            <person name="Luebeck P.S."/>
            <person name="Margeot A."/>
            <person name="Metz B."/>
            <person name="Misra M."/>
            <person name="Nevalainen H."/>
            <person name="Omann M."/>
            <person name="Packer N."/>
            <person name="Perrone G."/>
            <person name="Uresti-Rivera E.E."/>
            <person name="Salamov A."/>
            <person name="Schmoll M."/>
            <person name="Seiboth B."/>
            <person name="Shapiro H."/>
            <person name="Sukno S."/>
            <person name="Tamayo-Ramos J.A."/>
            <person name="Tisch D."/>
            <person name="Wiest A."/>
            <person name="Wilkinson H.H."/>
            <person name="Zhang M."/>
            <person name="Coutinho P.M."/>
            <person name="Kenerley C.M."/>
            <person name="Monte E."/>
            <person name="Baker S.E."/>
            <person name="Grigoriev I.V."/>
        </authorList>
    </citation>
    <scope>NUCLEOTIDE SEQUENCE [LARGE SCALE GENOMIC DNA]</scope>
    <source>
        <strain evidence="3">ATCC 20476 / IMI 206040</strain>
    </source>
</reference>
<keyword evidence="1" id="KW-1133">Transmembrane helix</keyword>